<evidence type="ECO:0000313" key="1">
    <source>
        <dbReference type="EMBL" id="CAG8532374.1"/>
    </source>
</evidence>
<gene>
    <name evidence="1" type="ORF">DHETER_LOCUS4423</name>
</gene>
<organism evidence="1 2">
    <name type="scientific">Dentiscutata heterogama</name>
    <dbReference type="NCBI Taxonomy" id="1316150"/>
    <lineage>
        <taxon>Eukaryota</taxon>
        <taxon>Fungi</taxon>
        <taxon>Fungi incertae sedis</taxon>
        <taxon>Mucoromycota</taxon>
        <taxon>Glomeromycotina</taxon>
        <taxon>Glomeromycetes</taxon>
        <taxon>Diversisporales</taxon>
        <taxon>Gigasporaceae</taxon>
        <taxon>Dentiscutata</taxon>
    </lineage>
</organism>
<sequence>RSRDLTKLIRIAACRNNYKKINKKGTNDKNRNEGQKQRSDATLGRRNITTNNSIVSNITMNLFKFLAVTIFMVCFLKDNLNAYPATRGLQLFIEVTLYEAAGFQGASETFQLNPFECFEVPQTWATIVSSVIIKDGYCATFFQETACGGQSVCDCGKIDLFATHRFLNDNMRSISPENVISLEKTCNNPT</sequence>
<dbReference type="Proteomes" id="UP000789702">
    <property type="component" value="Unassembled WGS sequence"/>
</dbReference>
<evidence type="ECO:0000313" key="2">
    <source>
        <dbReference type="Proteomes" id="UP000789702"/>
    </source>
</evidence>
<feature type="non-terminal residue" evidence="1">
    <location>
        <position position="1"/>
    </location>
</feature>
<keyword evidence="2" id="KW-1185">Reference proteome</keyword>
<proteinExistence type="predicted"/>
<comment type="caution">
    <text evidence="1">The sequence shown here is derived from an EMBL/GenBank/DDBJ whole genome shotgun (WGS) entry which is preliminary data.</text>
</comment>
<reference evidence="1" key="1">
    <citation type="submission" date="2021-06" db="EMBL/GenBank/DDBJ databases">
        <authorList>
            <person name="Kallberg Y."/>
            <person name="Tangrot J."/>
            <person name="Rosling A."/>
        </authorList>
    </citation>
    <scope>NUCLEOTIDE SEQUENCE</scope>
    <source>
        <strain evidence="1">IL203A</strain>
    </source>
</reference>
<accession>A0ACA9LI40</accession>
<dbReference type="EMBL" id="CAJVPU010004397">
    <property type="protein sequence ID" value="CAG8532374.1"/>
    <property type="molecule type" value="Genomic_DNA"/>
</dbReference>
<protein>
    <submittedName>
        <fullName evidence="1">11541_t:CDS:1</fullName>
    </submittedName>
</protein>
<name>A0ACA9LI40_9GLOM</name>